<dbReference type="InterPro" id="IPR012340">
    <property type="entry name" value="NA-bd_OB-fold"/>
</dbReference>
<dbReference type="FunFam" id="2.40.50.140:FF:000112">
    <property type="entry name" value="Exosome complex component RRP40"/>
    <property type="match status" value="1"/>
</dbReference>
<gene>
    <name evidence="12" type="ORF">NMOB1V02_LOCUS7933</name>
</gene>
<keyword evidence="6" id="KW-0271">Exosome</keyword>
<dbReference type="GO" id="GO:0071038">
    <property type="term" value="P:TRAMP-dependent tRNA surveillance pathway"/>
    <property type="evidence" value="ECO:0007669"/>
    <property type="project" value="TreeGrafter"/>
</dbReference>
<dbReference type="GO" id="GO:0000177">
    <property type="term" value="C:cytoplasmic exosome (RNase complex)"/>
    <property type="evidence" value="ECO:0007669"/>
    <property type="project" value="TreeGrafter"/>
</dbReference>
<dbReference type="InterPro" id="IPR049469">
    <property type="entry name" value="RRP40_KH-I"/>
</dbReference>
<feature type="compositionally biased region" description="Acidic residues" evidence="10">
    <location>
        <begin position="244"/>
        <end position="257"/>
    </location>
</feature>
<evidence type="ECO:0000256" key="4">
    <source>
        <dbReference type="ARBA" id="ARBA00022490"/>
    </source>
</evidence>
<dbReference type="Gene3D" id="2.40.50.140">
    <property type="entry name" value="Nucleic acid-binding proteins"/>
    <property type="match status" value="1"/>
</dbReference>
<reference evidence="12" key="1">
    <citation type="submission" date="2020-11" db="EMBL/GenBank/DDBJ databases">
        <authorList>
            <person name="Tran Van P."/>
        </authorList>
    </citation>
    <scope>NUCLEOTIDE SEQUENCE</scope>
</reference>
<dbReference type="GO" id="GO:0071035">
    <property type="term" value="P:nuclear polyadenylation-dependent rRNA catabolic process"/>
    <property type="evidence" value="ECO:0007669"/>
    <property type="project" value="TreeGrafter"/>
</dbReference>
<dbReference type="InterPro" id="IPR026699">
    <property type="entry name" value="Exosome_RNA_bind1/RRP40/RRP4"/>
</dbReference>
<accession>A0A7R9BUH3</accession>
<proteinExistence type="inferred from homology"/>
<dbReference type="CDD" id="cd05790">
    <property type="entry name" value="S1_Rrp40"/>
    <property type="match status" value="1"/>
</dbReference>
<dbReference type="GO" id="GO:0071034">
    <property type="term" value="P:CUT catabolic process"/>
    <property type="evidence" value="ECO:0007669"/>
    <property type="project" value="TreeGrafter"/>
</dbReference>
<dbReference type="CDD" id="cd22526">
    <property type="entry name" value="KH-I_Rrp40"/>
    <property type="match status" value="1"/>
</dbReference>
<organism evidence="12">
    <name type="scientific">Notodromas monacha</name>
    <dbReference type="NCBI Taxonomy" id="399045"/>
    <lineage>
        <taxon>Eukaryota</taxon>
        <taxon>Metazoa</taxon>
        <taxon>Ecdysozoa</taxon>
        <taxon>Arthropoda</taxon>
        <taxon>Crustacea</taxon>
        <taxon>Oligostraca</taxon>
        <taxon>Ostracoda</taxon>
        <taxon>Podocopa</taxon>
        <taxon>Podocopida</taxon>
        <taxon>Cypridocopina</taxon>
        <taxon>Cypridoidea</taxon>
        <taxon>Cyprididae</taxon>
        <taxon>Notodromas</taxon>
    </lineage>
</organism>
<feature type="region of interest" description="Disordered" evidence="10">
    <location>
        <begin position="244"/>
        <end position="296"/>
    </location>
</feature>
<keyword evidence="13" id="KW-1185">Reference proteome</keyword>
<dbReference type="InterPro" id="IPR037319">
    <property type="entry name" value="Rrp40_S1"/>
</dbReference>
<dbReference type="AlphaFoldDB" id="A0A7R9BUH3"/>
<evidence type="ECO:0000259" key="11">
    <source>
        <dbReference type="Pfam" id="PF15985"/>
    </source>
</evidence>
<dbReference type="GO" id="GO:0005730">
    <property type="term" value="C:nucleolus"/>
    <property type="evidence" value="ECO:0007669"/>
    <property type="project" value="UniProtKB-SubCell"/>
</dbReference>
<dbReference type="GO" id="GO:0034475">
    <property type="term" value="P:U4 snRNA 3'-end processing"/>
    <property type="evidence" value="ECO:0007669"/>
    <property type="project" value="TreeGrafter"/>
</dbReference>
<keyword evidence="5" id="KW-0698">rRNA processing</keyword>
<evidence type="ECO:0000313" key="12">
    <source>
        <dbReference type="EMBL" id="CAD7280271.1"/>
    </source>
</evidence>
<evidence type="ECO:0000256" key="7">
    <source>
        <dbReference type="ARBA" id="ARBA00022884"/>
    </source>
</evidence>
<dbReference type="GO" id="GO:0003723">
    <property type="term" value="F:RNA binding"/>
    <property type="evidence" value="ECO:0007669"/>
    <property type="project" value="UniProtKB-KW"/>
</dbReference>
<protein>
    <recommendedName>
        <fullName evidence="9">Ribosomal RNA-processing protein 40</fullName>
    </recommendedName>
</protein>
<dbReference type="SUPFAM" id="SSF110324">
    <property type="entry name" value="Ribosomal L27 protein-like"/>
    <property type="match status" value="1"/>
</dbReference>
<dbReference type="Proteomes" id="UP000678499">
    <property type="component" value="Unassembled WGS sequence"/>
</dbReference>
<name>A0A7R9BUH3_9CRUS</name>
<dbReference type="SUPFAM" id="SSF50249">
    <property type="entry name" value="Nucleic acid-binding proteins"/>
    <property type="match status" value="1"/>
</dbReference>
<dbReference type="GO" id="GO:0010468">
    <property type="term" value="P:regulation of gene expression"/>
    <property type="evidence" value="ECO:0007669"/>
    <property type="project" value="UniProtKB-ARBA"/>
</dbReference>
<feature type="compositionally biased region" description="Basic residues" evidence="10">
    <location>
        <begin position="278"/>
        <end position="296"/>
    </location>
</feature>
<dbReference type="EMBL" id="CAJPEX010002046">
    <property type="protein sequence ID" value="CAG0920423.1"/>
    <property type="molecule type" value="Genomic_DNA"/>
</dbReference>
<dbReference type="InterPro" id="IPR004088">
    <property type="entry name" value="KH_dom_type_1"/>
</dbReference>
<feature type="domain" description="K Homology" evidence="11">
    <location>
        <begin position="153"/>
        <end position="201"/>
    </location>
</feature>
<evidence type="ECO:0000256" key="5">
    <source>
        <dbReference type="ARBA" id="ARBA00022552"/>
    </source>
</evidence>
<dbReference type="Gene3D" id="3.30.1370.10">
    <property type="entry name" value="K Homology domain, type 1"/>
    <property type="match status" value="1"/>
</dbReference>
<dbReference type="Pfam" id="PF15985">
    <property type="entry name" value="KH_6"/>
    <property type="match status" value="1"/>
</dbReference>
<keyword evidence="8" id="KW-0539">Nucleus</keyword>
<comment type="subcellular location">
    <subcellularLocation>
        <location evidence="1">Cytoplasm</location>
    </subcellularLocation>
    <subcellularLocation>
        <location evidence="2">Nucleus</location>
        <location evidence="2">Nucleolus</location>
    </subcellularLocation>
</comment>
<dbReference type="PANTHER" id="PTHR21321">
    <property type="entry name" value="PNAS-3 RELATED"/>
    <property type="match status" value="1"/>
</dbReference>
<dbReference type="InterPro" id="IPR036612">
    <property type="entry name" value="KH_dom_type_1_sf"/>
</dbReference>
<evidence type="ECO:0000256" key="6">
    <source>
        <dbReference type="ARBA" id="ARBA00022835"/>
    </source>
</evidence>
<dbReference type="SUPFAM" id="SSF54791">
    <property type="entry name" value="Eukaryotic type KH-domain (KH-domain type I)"/>
    <property type="match status" value="1"/>
</dbReference>
<dbReference type="GO" id="GO:0071051">
    <property type="term" value="P:poly(A)-dependent snoRNA 3'-end processing"/>
    <property type="evidence" value="ECO:0007669"/>
    <property type="project" value="TreeGrafter"/>
</dbReference>
<comment type="similarity">
    <text evidence="3">Belongs to the RRP40 family.</text>
</comment>
<evidence type="ECO:0000256" key="10">
    <source>
        <dbReference type="SAM" id="MobiDB-lite"/>
    </source>
</evidence>
<evidence type="ECO:0000256" key="3">
    <source>
        <dbReference type="ARBA" id="ARBA00007841"/>
    </source>
</evidence>
<evidence type="ECO:0000256" key="2">
    <source>
        <dbReference type="ARBA" id="ARBA00004604"/>
    </source>
</evidence>
<keyword evidence="4" id="KW-0963">Cytoplasm</keyword>
<keyword evidence="7" id="KW-0694">RNA-binding</keyword>
<dbReference type="EMBL" id="OA884083">
    <property type="protein sequence ID" value="CAD7280271.1"/>
    <property type="molecule type" value="Genomic_DNA"/>
</dbReference>
<feature type="compositionally biased region" description="Basic and acidic residues" evidence="10">
    <location>
        <begin position="268"/>
        <end position="277"/>
    </location>
</feature>
<evidence type="ECO:0000256" key="9">
    <source>
        <dbReference type="ARBA" id="ARBA00030615"/>
    </source>
</evidence>
<dbReference type="Pfam" id="PF21262">
    <property type="entry name" value="RRP40_S1"/>
    <property type="match status" value="1"/>
</dbReference>
<evidence type="ECO:0000256" key="8">
    <source>
        <dbReference type="ARBA" id="ARBA00023242"/>
    </source>
</evidence>
<evidence type="ECO:0000256" key="1">
    <source>
        <dbReference type="ARBA" id="ARBA00004496"/>
    </source>
</evidence>
<sequence>MAEPLVELESVVLPGDVVLRQNTEKVSCIGPGLVLQNDGSVVCDRAGIFRRFGTITYYVDFLQNEYVPSKGEYVLGVIRGKAGDDYSVDIGGSFKANLSYLAFESATKKNRPNVEIGDVVFGRLISASSDSEPEMACIDAGGKKNCMGVLQGGHMFATAVHTSRRLLHSKYPLLSLLAQKGIKFEVTVGMNGRVWIKASSAREVLAVKQAILASEEYPDYLIQDNVENAVQWLSKMPCVPLEDEEVTPADGDEENQQFEETKGSAIGTRDEDSEVSKTKHHGNRNNGSGRRKSRKK</sequence>
<dbReference type="GO" id="GO:0000467">
    <property type="term" value="P:exonucleolytic trimming to generate mature 3'-end of 5.8S rRNA from tricistronic rRNA transcript (SSU-rRNA, 5.8S rRNA, LSU-rRNA)"/>
    <property type="evidence" value="ECO:0007669"/>
    <property type="project" value="TreeGrafter"/>
</dbReference>
<dbReference type="OrthoDB" id="340500at2759"/>
<dbReference type="PANTHER" id="PTHR21321:SF1">
    <property type="entry name" value="EXOSOME COMPLEX COMPONENT RRP40"/>
    <property type="match status" value="1"/>
</dbReference>
<dbReference type="GO" id="GO:0000176">
    <property type="term" value="C:nuclear exosome (RNase complex)"/>
    <property type="evidence" value="ECO:0007669"/>
    <property type="project" value="TreeGrafter"/>
</dbReference>
<evidence type="ECO:0000313" key="13">
    <source>
        <dbReference type="Proteomes" id="UP000678499"/>
    </source>
</evidence>